<protein>
    <recommendedName>
        <fullName evidence="4">Malate dehydrogenase 1B</fullName>
    </recommendedName>
</protein>
<dbReference type="GO" id="GO:0016615">
    <property type="term" value="F:malate dehydrogenase activity"/>
    <property type="evidence" value="ECO:0007669"/>
    <property type="project" value="InterPro"/>
</dbReference>
<dbReference type="Proteomes" id="UP000019118">
    <property type="component" value="Unassembled WGS sequence"/>
</dbReference>
<name>A0AAR5PCU9_DENPD</name>
<accession>A0AAR5PCU9</accession>
<dbReference type="Gene3D" id="3.90.110.10">
    <property type="entry name" value="Lactate dehydrogenase/glycoside hydrolase, family 4, C-terminal"/>
    <property type="match status" value="1"/>
</dbReference>
<sequence length="377" mass="42798">MVISIFLNSSELGELAYLLEEFLKIPCLLNGDGFYVKLFEQDIESTELQKDKKCLEDYEEYYNSLAIFGDRPLLEIVKSEYDAIANCDFLIFMEDFSRNQTETTDMWTKRCSTRINAMADIININAKRALRVIFCNEGPICFMATCMMEYCTVLIPSNIVALTADRGLSVISAVSEKTGVPVPKIGAPPVWGFVGCNEYVDESSIIFKAHILKPYKRALRAPNISTLPLGTVIPELRMMSYLLPNQHDEIIQLVTERKKNIEHYLNRKPFLSRLRALKSLLELWCEPNPSDQVISLGVCSNGSYGIRPGIVFSQPCIQDQKQRWKPFENFSFVNDAIALKIQECVEDAELLLKNIGFDMSSYCPLSDASQLTLQLDK</sequence>
<dbReference type="InterPro" id="IPR015955">
    <property type="entry name" value="Lactate_DH/Glyco_Ohase_4_C"/>
</dbReference>
<organism evidence="2 3">
    <name type="scientific">Dendroctonus ponderosae</name>
    <name type="common">Mountain pine beetle</name>
    <dbReference type="NCBI Taxonomy" id="77166"/>
    <lineage>
        <taxon>Eukaryota</taxon>
        <taxon>Metazoa</taxon>
        <taxon>Ecdysozoa</taxon>
        <taxon>Arthropoda</taxon>
        <taxon>Hexapoda</taxon>
        <taxon>Insecta</taxon>
        <taxon>Pterygota</taxon>
        <taxon>Neoptera</taxon>
        <taxon>Endopterygota</taxon>
        <taxon>Coleoptera</taxon>
        <taxon>Polyphaga</taxon>
        <taxon>Cucujiformia</taxon>
        <taxon>Curculionidae</taxon>
        <taxon>Scolytinae</taxon>
        <taxon>Dendroctonus</taxon>
    </lineage>
</organism>
<dbReference type="GeneID" id="109536888"/>
<evidence type="ECO:0008006" key="4">
    <source>
        <dbReference type="Google" id="ProtNLM"/>
    </source>
</evidence>
<evidence type="ECO:0000256" key="1">
    <source>
        <dbReference type="ARBA" id="ARBA00023002"/>
    </source>
</evidence>
<dbReference type="SUPFAM" id="SSF56327">
    <property type="entry name" value="LDH C-terminal domain-like"/>
    <property type="match status" value="1"/>
</dbReference>
<dbReference type="EnsemblMetazoa" id="XM_019903335.1">
    <property type="protein sequence ID" value="XP_019758894.1"/>
    <property type="gene ID" value="LOC109536888"/>
</dbReference>
<reference evidence="3" key="1">
    <citation type="journal article" date="2013" name="Genome Biol.">
        <title>Draft genome of the mountain pine beetle, Dendroctonus ponderosae Hopkins, a major forest pest.</title>
        <authorList>
            <person name="Keeling C.I."/>
            <person name="Yuen M.M."/>
            <person name="Liao N.Y."/>
            <person name="Docking T.R."/>
            <person name="Chan S.K."/>
            <person name="Taylor G.A."/>
            <person name="Palmquist D.L."/>
            <person name="Jackman S.D."/>
            <person name="Nguyen A."/>
            <person name="Li M."/>
            <person name="Henderson H."/>
            <person name="Janes J.K."/>
            <person name="Zhao Y."/>
            <person name="Pandoh P."/>
            <person name="Moore R."/>
            <person name="Sperling F.A."/>
            <person name="Huber D.P."/>
            <person name="Birol I."/>
            <person name="Jones S.J."/>
            <person name="Bohlmann J."/>
        </authorList>
    </citation>
    <scope>NUCLEOTIDE SEQUENCE</scope>
</reference>
<dbReference type="Gene3D" id="3.40.50.720">
    <property type="entry name" value="NAD(P)-binding Rossmann-like Domain"/>
    <property type="match status" value="1"/>
</dbReference>
<keyword evidence="1" id="KW-0560">Oxidoreductase</keyword>
<reference evidence="2" key="2">
    <citation type="submission" date="2024-08" db="UniProtKB">
        <authorList>
            <consortium name="EnsemblMetazoa"/>
        </authorList>
    </citation>
    <scope>IDENTIFICATION</scope>
</reference>
<evidence type="ECO:0000313" key="3">
    <source>
        <dbReference type="Proteomes" id="UP000019118"/>
    </source>
</evidence>
<dbReference type="PANTHER" id="PTHR23382">
    <property type="entry name" value="MALATE DEHYDROGENASE"/>
    <property type="match status" value="1"/>
</dbReference>
<dbReference type="KEGG" id="dpa:109536888"/>
<evidence type="ECO:0000313" key="2">
    <source>
        <dbReference type="EnsemblMetazoa" id="XP_019758894.1"/>
    </source>
</evidence>
<proteinExistence type="predicted"/>
<keyword evidence="3" id="KW-1185">Reference proteome</keyword>
<dbReference type="GO" id="GO:0006108">
    <property type="term" value="P:malate metabolic process"/>
    <property type="evidence" value="ECO:0007669"/>
    <property type="project" value="InterPro"/>
</dbReference>
<dbReference type="InterPro" id="IPR010945">
    <property type="entry name" value="Malate_DH_type2"/>
</dbReference>
<dbReference type="GO" id="GO:0016616">
    <property type="term" value="F:oxidoreductase activity, acting on the CH-OH group of donors, NAD or NADP as acceptor"/>
    <property type="evidence" value="ECO:0007669"/>
    <property type="project" value="InterPro"/>
</dbReference>
<dbReference type="AlphaFoldDB" id="A0AAR5PCU9"/>